<protein>
    <submittedName>
        <fullName evidence="2">Uncharacterized protein</fullName>
    </submittedName>
</protein>
<sequence length="81" mass="8911">MTTIDFAAQEGHLRLRHPSLPREQRASGRPQGRRGRHDRRPSKTLTGHAAHHRPLTGYATVPNITRGAFAATSGLTFCQTA</sequence>
<evidence type="ECO:0000256" key="1">
    <source>
        <dbReference type="SAM" id="MobiDB-lite"/>
    </source>
</evidence>
<name>A0A0H5DA36_9RHOB</name>
<accession>A0A0H5DA36</accession>
<proteinExistence type="predicted"/>
<evidence type="ECO:0000313" key="2">
    <source>
        <dbReference type="EMBL" id="CRL11639.1"/>
    </source>
</evidence>
<organism evidence="2 3">
    <name type="scientific">Phaeobacter italicus</name>
    <dbReference type="NCBI Taxonomy" id="481446"/>
    <lineage>
        <taxon>Bacteria</taxon>
        <taxon>Pseudomonadati</taxon>
        <taxon>Pseudomonadota</taxon>
        <taxon>Alphaproteobacteria</taxon>
        <taxon>Rhodobacterales</taxon>
        <taxon>Roseobacteraceae</taxon>
        <taxon>Phaeobacter</taxon>
    </lineage>
</organism>
<feature type="compositionally biased region" description="Basic residues" evidence="1">
    <location>
        <begin position="31"/>
        <end position="42"/>
    </location>
</feature>
<keyword evidence="3" id="KW-1185">Reference proteome</keyword>
<feature type="region of interest" description="Disordered" evidence="1">
    <location>
        <begin position="1"/>
        <end position="52"/>
    </location>
</feature>
<dbReference type="Proteomes" id="UP000043764">
    <property type="component" value="Unassembled WGS sequence"/>
</dbReference>
<dbReference type="EMBL" id="CVRL01000033">
    <property type="protein sequence ID" value="CRL11639.1"/>
    <property type="molecule type" value="Genomic_DNA"/>
</dbReference>
<dbReference type="AlphaFoldDB" id="A0A0H5DA36"/>
<evidence type="ECO:0000313" key="3">
    <source>
        <dbReference type="Proteomes" id="UP000043764"/>
    </source>
</evidence>
<reference evidence="2 3" key="1">
    <citation type="submission" date="2015-05" db="EMBL/GenBank/DDBJ databases">
        <authorList>
            <person name="Rodrigo-Torres Lidia"/>
            <person name="Arahal R.David."/>
        </authorList>
    </citation>
    <scope>NUCLEOTIDE SEQUENCE [LARGE SCALE GENOMIC DNA]</scope>
    <source>
        <strain evidence="2 3">CECT 7321</strain>
    </source>
</reference>
<gene>
    <name evidence="2" type="ORF">NIT7321_02508</name>
</gene>
<dbReference type="STRING" id="481446.NIT7645_00905"/>